<dbReference type="EMBL" id="JAYKXP010000131">
    <property type="protein sequence ID" value="KAK7024150.1"/>
    <property type="molecule type" value="Genomic_DNA"/>
</dbReference>
<evidence type="ECO:0000313" key="3">
    <source>
        <dbReference type="Proteomes" id="UP001383192"/>
    </source>
</evidence>
<dbReference type="AlphaFoldDB" id="A0AAW0BDL1"/>
<accession>A0AAW0BDL1</accession>
<dbReference type="Proteomes" id="UP001383192">
    <property type="component" value="Unassembled WGS sequence"/>
</dbReference>
<gene>
    <name evidence="2" type="ORF">VNI00_016528</name>
</gene>
<comment type="caution">
    <text evidence="2">The sequence shown here is derived from an EMBL/GenBank/DDBJ whole genome shotgun (WGS) entry which is preliminary data.</text>
</comment>
<name>A0AAW0BDL1_9AGAR</name>
<feature type="region of interest" description="Disordered" evidence="1">
    <location>
        <begin position="104"/>
        <end position="136"/>
    </location>
</feature>
<evidence type="ECO:0000256" key="1">
    <source>
        <dbReference type="SAM" id="MobiDB-lite"/>
    </source>
</evidence>
<sequence>MSEKECRRWGIRVLAKSFDRKSLELLSWPTNVYPALHKWQVARGFDPSTTNWAQSLGYPEWEIIGGKEEEARFKGVHDYVSYLRKLREQAQINELNDIPESSAFIRDPSLHSPESTPRASHLDEQGGLPEQNDSSSVQEYISYASKVREQDAELQLGTSMQIQETATITKLPPATSTPKLAPEWNPRQKRKSESTAKNSQAGA</sequence>
<keyword evidence="3" id="KW-1185">Reference proteome</keyword>
<reference evidence="2 3" key="1">
    <citation type="submission" date="2024-01" db="EMBL/GenBank/DDBJ databases">
        <title>A draft genome for a cacao thread blight-causing isolate of Paramarasmius palmivorus.</title>
        <authorList>
            <person name="Baruah I.K."/>
            <person name="Bukari Y."/>
            <person name="Amoako-Attah I."/>
            <person name="Meinhardt L.W."/>
            <person name="Bailey B.A."/>
            <person name="Cohen S.P."/>
        </authorList>
    </citation>
    <scope>NUCLEOTIDE SEQUENCE [LARGE SCALE GENOMIC DNA]</scope>
    <source>
        <strain evidence="2 3">GH-12</strain>
    </source>
</reference>
<feature type="compositionally biased region" description="Polar residues" evidence="1">
    <location>
        <begin position="165"/>
        <end position="178"/>
    </location>
</feature>
<evidence type="ECO:0000313" key="2">
    <source>
        <dbReference type="EMBL" id="KAK7024150.1"/>
    </source>
</evidence>
<organism evidence="2 3">
    <name type="scientific">Paramarasmius palmivorus</name>
    <dbReference type="NCBI Taxonomy" id="297713"/>
    <lineage>
        <taxon>Eukaryota</taxon>
        <taxon>Fungi</taxon>
        <taxon>Dikarya</taxon>
        <taxon>Basidiomycota</taxon>
        <taxon>Agaricomycotina</taxon>
        <taxon>Agaricomycetes</taxon>
        <taxon>Agaricomycetidae</taxon>
        <taxon>Agaricales</taxon>
        <taxon>Marasmiineae</taxon>
        <taxon>Marasmiaceae</taxon>
        <taxon>Paramarasmius</taxon>
    </lineage>
</organism>
<feature type="region of interest" description="Disordered" evidence="1">
    <location>
        <begin position="165"/>
        <end position="203"/>
    </location>
</feature>
<protein>
    <submittedName>
        <fullName evidence="2">Uncharacterized protein</fullName>
    </submittedName>
</protein>
<proteinExistence type="predicted"/>